<proteinExistence type="predicted"/>
<comment type="caution">
    <text evidence="1">The sequence shown here is derived from an EMBL/GenBank/DDBJ whole genome shotgun (WGS) entry which is preliminary data.</text>
</comment>
<gene>
    <name evidence="1" type="ORF">C9J47_04695</name>
</gene>
<dbReference type="EMBL" id="PYOC01000001">
    <property type="protein sequence ID" value="PSV49853.1"/>
    <property type="molecule type" value="Genomic_DNA"/>
</dbReference>
<reference evidence="1 2" key="1">
    <citation type="submission" date="2018-03" db="EMBL/GenBank/DDBJ databases">
        <title>Whole genome sequencing of Histamine producing bacteria.</title>
        <authorList>
            <person name="Butler K."/>
        </authorList>
    </citation>
    <scope>NUCLEOTIDE SEQUENCE [LARGE SCALE GENOMIC DNA]</scope>
    <source>
        <strain evidence="1 2">ATCC 19614</strain>
    </source>
</reference>
<evidence type="ECO:0000313" key="1">
    <source>
        <dbReference type="EMBL" id="PSV49853.1"/>
    </source>
</evidence>
<evidence type="ECO:0000313" key="2">
    <source>
        <dbReference type="Proteomes" id="UP000241803"/>
    </source>
</evidence>
<dbReference type="AlphaFoldDB" id="A0A2T3LEP2"/>
<dbReference type="RefSeq" id="WP_107252456.1">
    <property type="nucleotide sequence ID" value="NZ_PYOC01000001.1"/>
</dbReference>
<accession>A0A2T3LEP2</accession>
<dbReference type="Proteomes" id="UP000241803">
    <property type="component" value="Unassembled WGS sequence"/>
</dbReference>
<keyword evidence="2" id="KW-1185">Reference proteome</keyword>
<organism evidence="1 2">
    <name type="scientific">Photobacterium indicum</name>
    <dbReference type="NCBI Taxonomy" id="81447"/>
    <lineage>
        <taxon>Bacteria</taxon>
        <taxon>Pseudomonadati</taxon>
        <taxon>Pseudomonadota</taxon>
        <taxon>Gammaproteobacteria</taxon>
        <taxon>Vibrionales</taxon>
        <taxon>Vibrionaceae</taxon>
        <taxon>Photobacterium</taxon>
    </lineage>
</organism>
<name>A0A2T3LEP2_9GAMM</name>
<sequence length="260" mass="29899">MDFLSWTISEEAISGAAAGGLVSFLLKSWFETRLKKSIKHEYDSRLLKLKSDIEKESNLINILQSNYSNKNNASHDRILTSIESIWAGILYMKKFKPTLLGIIDLLHESELGTELGRDENPRIIDINQSDIDYLFCDELDGKLQDRLYAGEYLWSLFFSYRQLIGRISIVNKKGREEKDVPIWWEDNICKSVISALCSKNELSEFNKLEFGRVNWILNHIESKYLEASKRIITGEESINLEAELATKVIKALEKNGNTNL</sequence>
<protein>
    <submittedName>
        <fullName evidence="1">Uncharacterized protein</fullName>
    </submittedName>
</protein>